<reference evidence="1" key="1">
    <citation type="journal article" date="2022" name="bioRxiv">
        <title>Sequencing and chromosome-scale assembly of the giantPleurodeles waltlgenome.</title>
        <authorList>
            <person name="Brown T."/>
            <person name="Elewa A."/>
            <person name="Iarovenko S."/>
            <person name="Subramanian E."/>
            <person name="Araus A.J."/>
            <person name="Petzold A."/>
            <person name="Susuki M."/>
            <person name="Suzuki K.-i.T."/>
            <person name="Hayashi T."/>
            <person name="Toyoda A."/>
            <person name="Oliveira C."/>
            <person name="Osipova E."/>
            <person name="Leigh N.D."/>
            <person name="Simon A."/>
            <person name="Yun M.H."/>
        </authorList>
    </citation>
    <scope>NUCLEOTIDE SEQUENCE</scope>
    <source>
        <strain evidence="1">20211129_DDA</strain>
        <tissue evidence="1">Liver</tissue>
    </source>
</reference>
<proteinExistence type="predicted"/>
<evidence type="ECO:0000313" key="1">
    <source>
        <dbReference type="EMBL" id="KAJ1202357.1"/>
    </source>
</evidence>
<sequence length="115" mass="13403">MAERLLKVYTETFGKDKLPVSMREAIVVVVVFSKPNRDVEAVDSHHHISMLNVGYMMVVPEGLMFAEWKRDMAEWENAEEYHMRKTRRDDKLPDESRAWAAMLTELLNPLDAQLP</sequence>
<keyword evidence="2" id="KW-1185">Reference proteome</keyword>
<accession>A0AAV7VM24</accession>
<name>A0AAV7VM24_PLEWA</name>
<dbReference type="Proteomes" id="UP001066276">
    <property type="component" value="Chromosome 2_1"/>
</dbReference>
<dbReference type="EMBL" id="JANPWB010000003">
    <property type="protein sequence ID" value="KAJ1202357.1"/>
    <property type="molecule type" value="Genomic_DNA"/>
</dbReference>
<comment type="caution">
    <text evidence="1">The sequence shown here is derived from an EMBL/GenBank/DDBJ whole genome shotgun (WGS) entry which is preliminary data.</text>
</comment>
<protein>
    <submittedName>
        <fullName evidence="1">Uncharacterized protein</fullName>
    </submittedName>
</protein>
<evidence type="ECO:0000313" key="2">
    <source>
        <dbReference type="Proteomes" id="UP001066276"/>
    </source>
</evidence>
<organism evidence="1 2">
    <name type="scientific">Pleurodeles waltl</name>
    <name type="common">Iberian ribbed newt</name>
    <dbReference type="NCBI Taxonomy" id="8319"/>
    <lineage>
        <taxon>Eukaryota</taxon>
        <taxon>Metazoa</taxon>
        <taxon>Chordata</taxon>
        <taxon>Craniata</taxon>
        <taxon>Vertebrata</taxon>
        <taxon>Euteleostomi</taxon>
        <taxon>Amphibia</taxon>
        <taxon>Batrachia</taxon>
        <taxon>Caudata</taxon>
        <taxon>Salamandroidea</taxon>
        <taxon>Salamandridae</taxon>
        <taxon>Pleurodelinae</taxon>
        <taxon>Pleurodeles</taxon>
    </lineage>
</organism>
<dbReference type="AlphaFoldDB" id="A0AAV7VM24"/>
<gene>
    <name evidence="1" type="ORF">NDU88_006157</name>
</gene>